<gene>
    <name evidence="1" type="ORF">IAA62_01830</name>
</gene>
<protein>
    <submittedName>
        <fullName evidence="1">Uncharacterized protein</fullName>
    </submittedName>
</protein>
<evidence type="ECO:0000313" key="1">
    <source>
        <dbReference type="EMBL" id="HIV01280.1"/>
    </source>
</evidence>
<reference evidence="1" key="2">
    <citation type="journal article" date="2021" name="PeerJ">
        <title>Extensive microbial diversity within the chicken gut microbiome revealed by metagenomics and culture.</title>
        <authorList>
            <person name="Gilroy R."/>
            <person name="Ravi A."/>
            <person name="Getino M."/>
            <person name="Pursley I."/>
            <person name="Horton D.L."/>
            <person name="Alikhan N.F."/>
            <person name="Baker D."/>
            <person name="Gharbi K."/>
            <person name="Hall N."/>
            <person name="Watson M."/>
            <person name="Adriaenssens E.M."/>
            <person name="Foster-Nyarko E."/>
            <person name="Jarju S."/>
            <person name="Secka A."/>
            <person name="Antonio M."/>
            <person name="Oren A."/>
            <person name="Chaudhuri R.R."/>
            <person name="La Ragione R."/>
            <person name="Hildebrand F."/>
            <person name="Pallen M.J."/>
        </authorList>
    </citation>
    <scope>NUCLEOTIDE SEQUENCE</scope>
    <source>
        <strain evidence="1">CHK186-9395</strain>
    </source>
</reference>
<evidence type="ECO:0000313" key="2">
    <source>
        <dbReference type="Proteomes" id="UP000886861"/>
    </source>
</evidence>
<dbReference type="Proteomes" id="UP000886861">
    <property type="component" value="Unassembled WGS sequence"/>
</dbReference>
<accession>A0A9D1NED3</accession>
<proteinExistence type="predicted"/>
<reference evidence="1" key="1">
    <citation type="submission" date="2020-10" db="EMBL/GenBank/DDBJ databases">
        <authorList>
            <person name="Gilroy R."/>
        </authorList>
    </citation>
    <scope>NUCLEOTIDE SEQUENCE</scope>
    <source>
        <strain evidence="1">CHK186-9395</strain>
    </source>
</reference>
<dbReference type="EMBL" id="DVOJ01000006">
    <property type="protein sequence ID" value="HIV01280.1"/>
    <property type="molecule type" value="Genomic_DNA"/>
</dbReference>
<comment type="caution">
    <text evidence="1">The sequence shown here is derived from an EMBL/GenBank/DDBJ whole genome shotgun (WGS) entry which is preliminary data.</text>
</comment>
<dbReference type="AlphaFoldDB" id="A0A9D1NED3"/>
<sequence length="81" mass="9182">MSFGTKMHGENVVCLNCNVVVGKNQTKFSFCPRCGAPLTLEAGELEEKKFTQEKLKLLYAILDENETLKPALEKYIKELEE</sequence>
<organism evidence="1 2">
    <name type="scientific">Candidatus Caccopulliclostridium gallistercoris</name>
    <dbReference type="NCBI Taxonomy" id="2840719"/>
    <lineage>
        <taxon>Bacteria</taxon>
        <taxon>Bacillati</taxon>
        <taxon>Bacillota</taxon>
        <taxon>Clostridia</taxon>
        <taxon>Candidatus Caccopulliclostridium</taxon>
    </lineage>
</organism>
<name>A0A9D1NED3_9FIRM</name>